<dbReference type="Pfam" id="PF10901">
    <property type="entry name" value="DUF2690"/>
    <property type="match status" value="1"/>
</dbReference>
<keyword evidence="2" id="KW-1133">Transmembrane helix</keyword>
<reference evidence="3 4" key="1">
    <citation type="submission" date="2019-06" db="EMBL/GenBank/DDBJ databases">
        <title>Comparative genomics and metabolomics analyses of clavulanic acid producing Streptomyces species provides insight into specialized metabolism and evolution of beta-lactam biosynthetic gene clusters.</title>
        <authorList>
            <person name="Moore M.A."/>
            <person name="Cruz-Morales P."/>
            <person name="Barona Gomez F."/>
            <person name="Kapil T."/>
        </authorList>
    </citation>
    <scope>NUCLEOTIDE SEQUENCE [LARGE SCALE GENOMIC DNA]</scope>
    <source>
        <strain evidence="3 4">T-272</strain>
    </source>
</reference>
<feature type="compositionally biased region" description="Basic and acidic residues" evidence="1">
    <location>
        <begin position="1"/>
        <end position="13"/>
    </location>
</feature>
<evidence type="ECO:0000313" key="4">
    <source>
        <dbReference type="Proteomes" id="UP000460558"/>
    </source>
</evidence>
<feature type="compositionally biased region" description="Basic and acidic residues" evidence="1">
    <location>
        <begin position="27"/>
        <end position="54"/>
    </location>
</feature>
<proteinExistence type="predicted"/>
<protein>
    <submittedName>
        <fullName evidence="3">DUF2690 domain-containing protein</fullName>
    </submittedName>
</protein>
<name>A0ABW9NM85_9ACTN</name>
<evidence type="ECO:0000256" key="2">
    <source>
        <dbReference type="SAM" id="Phobius"/>
    </source>
</evidence>
<dbReference type="InterPro" id="IPR021224">
    <property type="entry name" value="DUF2690"/>
</dbReference>
<comment type="caution">
    <text evidence="3">The sequence shown here is derived from an EMBL/GenBank/DDBJ whole genome shotgun (WGS) entry which is preliminary data.</text>
</comment>
<evidence type="ECO:0000256" key="1">
    <source>
        <dbReference type="SAM" id="MobiDB-lite"/>
    </source>
</evidence>
<gene>
    <name evidence="3" type="ORF">FFZ77_01695</name>
</gene>
<feature type="transmembrane region" description="Helical" evidence="2">
    <location>
        <begin position="70"/>
        <end position="92"/>
    </location>
</feature>
<keyword evidence="2" id="KW-0472">Membrane</keyword>
<keyword evidence="2" id="KW-0812">Transmembrane</keyword>
<dbReference type="Proteomes" id="UP000460558">
    <property type="component" value="Unassembled WGS sequence"/>
</dbReference>
<evidence type="ECO:0000313" key="3">
    <source>
        <dbReference type="EMBL" id="MQS34382.1"/>
    </source>
</evidence>
<keyword evidence="4" id="KW-1185">Reference proteome</keyword>
<feature type="region of interest" description="Disordered" evidence="1">
    <location>
        <begin position="1"/>
        <end position="61"/>
    </location>
</feature>
<organism evidence="3 4">
    <name type="scientific">Streptomyces katsurahamanus</name>
    <dbReference type="NCBI Taxonomy" id="2577098"/>
    <lineage>
        <taxon>Bacteria</taxon>
        <taxon>Bacillati</taxon>
        <taxon>Actinomycetota</taxon>
        <taxon>Actinomycetes</taxon>
        <taxon>Kitasatosporales</taxon>
        <taxon>Streptomycetaceae</taxon>
        <taxon>Streptomyces</taxon>
    </lineage>
</organism>
<accession>A0ABW9NM85</accession>
<feature type="region of interest" description="Disordered" evidence="1">
    <location>
        <begin position="94"/>
        <end position="113"/>
    </location>
</feature>
<sequence>MRESSSHENDDGRQAGSGAPSPGESVPAHRERAPEPDDRHPEPDDRVPEPDDRVPASGRRGWIRRHGPETLIGALIVAVVAALVPVALTALIQNDGSSASGKPPPAKPSAAATPDCKGETCHGLDPEKAGCTQGTITLRDDWAGLMRLEIRYNPACETVWAKLTGAGPGDTVSISTSPGKQHTTEVDWGKTKYTAMLHAPRKNFSAQATAVAVKGYPDHEIPKGYELRIGANATHLPTPTATARQS</sequence>
<dbReference type="EMBL" id="VDEQ01000013">
    <property type="protein sequence ID" value="MQS34382.1"/>
    <property type="molecule type" value="Genomic_DNA"/>
</dbReference>